<dbReference type="GO" id="GO:0098552">
    <property type="term" value="C:side of membrane"/>
    <property type="evidence" value="ECO:0007669"/>
    <property type="project" value="UniProtKB-KW"/>
</dbReference>
<feature type="transmembrane region" description="Helical" evidence="15">
    <location>
        <begin position="301"/>
        <end position="326"/>
    </location>
</feature>
<feature type="transmembrane region" description="Helical" evidence="15">
    <location>
        <begin position="193"/>
        <end position="213"/>
    </location>
</feature>
<dbReference type="PANTHER" id="PTHR33048">
    <property type="entry name" value="PTH11-LIKE INTEGRAL MEMBRANE PROTEIN (AFU_ORTHOLOGUE AFUA_5G11245)"/>
    <property type="match status" value="1"/>
</dbReference>
<evidence type="ECO:0000256" key="1">
    <source>
        <dbReference type="ARBA" id="ARBA00004141"/>
    </source>
</evidence>
<evidence type="ECO:0000256" key="6">
    <source>
        <dbReference type="ARBA" id="ARBA00022622"/>
    </source>
</evidence>
<protein>
    <recommendedName>
        <fullName evidence="17">CFEM domain-containing protein</fullName>
    </recommendedName>
</protein>
<keyword evidence="9 15" id="KW-1133">Transmembrane helix</keyword>
<dbReference type="AlphaFoldDB" id="A0AAD9LZY7"/>
<feature type="region of interest" description="Disordered" evidence="14">
    <location>
        <begin position="431"/>
        <end position="460"/>
    </location>
</feature>
<evidence type="ECO:0000256" key="13">
    <source>
        <dbReference type="ARBA" id="ARBA00038359"/>
    </source>
</evidence>
<comment type="similarity">
    <text evidence="13">Belongs to the SAT4 family.</text>
</comment>
<feature type="compositionally biased region" description="Basic and acidic residues" evidence="14">
    <location>
        <begin position="441"/>
        <end position="457"/>
    </location>
</feature>
<feature type="signal peptide" evidence="16">
    <location>
        <begin position="1"/>
        <end position="21"/>
    </location>
</feature>
<keyword evidence="7 15" id="KW-0812">Transmembrane</keyword>
<evidence type="ECO:0000259" key="17">
    <source>
        <dbReference type="SMART" id="SM00747"/>
    </source>
</evidence>
<dbReference type="InterPro" id="IPR052337">
    <property type="entry name" value="SAT4-like"/>
</dbReference>
<keyword evidence="11" id="KW-1015">Disulfide bond</keyword>
<dbReference type="InterPro" id="IPR049326">
    <property type="entry name" value="Rhodopsin_dom_fungi"/>
</dbReference>
<dbReference type="Proteomes" id="UP001232148">
    <property type="component" value="Unassembled WGS sequence"/>
</dbReference>
<name>A0AAD9LZY7_9PEZI</name>
<feature type="transmembrane region" description="Helical" evidence="15">
    <location>
        <begin position="225"/>
        <end position="242"/>
    </location>
</feature>
<evidence type="ECO:0000313" key="19">
    <source>
        <dbReference type="Proteomes" id="UP001232148"/>
    </source>
</evidence>
<evidence type="ECO:0000256" key="4">
    <source>
        <dbReference type="ARBA" id="ARBA00010031"/>
    </source>
</evidence>
<feature type="transmembrane region" description="Helical" evidence="15">
    <location>
        <begin position="143"/>
        <end position="173"/>
    </location>
</feature>
<evidence type="ECO:0000256" key="8">
    <source>
        <dbReference type="ARBA" id="ARBA00022729"/>
    </source>
</evidence>
<evidence type="ECO:0000256" key="14">
    <source>
        <dbReference type="SAM" id="MobiDB-lite"/>
    </source>
</evidence>
<evidence type="ECO:0000313" key="18">
    <source>
        <dbReference type="EMBL" id="KAK2027147.1"/>
    </source>
</evidence>
<keyword evidence="12" id="KW-0449">Lipoprotein</keyword>
<evidence type="ECO:0000256" key="2">
    <source>
        <dbReference type="ARBA" id="ARBA00004589"/>
    </source>
</evidence>
<evidence type="ECO:0000256" key="7">
    <source>
        <dbReference type="ARBA" id="ARBA00022692"/>
    </source>
</evidence>
<proteinExistence type="inferred from homology"/>
<dbReference type="EMBL" id="MU842900">
    <property type="protein sequence ID" value="KAK2027147.1"/>
    <property type="molecule type" value="Genomic_DNA"/>
</dbReference>
<feature type="transmembrane region" description="Helical" evidence="15">
    <location>
        <begin position="112"/>
        <end position="131"/>
    </location>
</feature>
<comment type="subcellular location">
    <subcellularLocation>
        <location evidence="2">Membrane</location>
        <topology evidence="2">Lipid-anchor</topology>
        <topology evidence="2">GPI-anchor</topology>
    </subcellularLocation>
    <subcellularLocation>
        <location evidence="1">Membrane</location>
        <topology evidence="1">Multi-pass membrane protein</topology>
    </subcellularLocation>
    <subcellularLocation>
        <location evidence="3">Secreted</location>
    </subcellularLocation>
</comment>
<keyword evidence="6" id="KW-0336">GPI-anchor</keyword>
<evidence type="ECO:0000256" key="11">
    <source>
        <dbReference type="ARBA" id="ARBA00023157"/>
    </source>
</evidence>
<dbReference type="GO" id="GO:0005576">
    <property type="term" value="C:extracellular region"/>
    <property type="evidence" value="ECO:0007669"/>
    <property type="project" value="UniProtKB-SubCell"/>
</dbReference>
<keyword evidence="19" id="KW-1185">Reference proteome</keyword>
<feature type="domain" description="CFEM" evidence="17">
    <location>
        <begin position="34"/>
        <end position="99"/>
    </location>
</feature>
<dbReference type="PANTHER" id="PTHR33048:SF131">
    <property type="entry name" value="INTEGRAL MEMBRANE PROTEIN"/>
    <property type="match status" value="1"/>
</dbReference>
<keyword evidence="5" id="KW-0964">Secreted</keyword>
<dbReference type="Pfam" id="PF20684">
    <property type="entry name" value="Fung_rhodopsin"/>
    <property type="match status" value="1"/>
</dbReference>
<keyword evidence="8 16" id="KW-0732">Signal</keyword>
<dbReference type="SMART" id="SM00747">
    <property type="entry name" value="CFEM"/>
    <property type="match status" value="1"/>
</dbReference>
<comment type="caution">
    <text evidence="18">The sequence shown here is derived from an EMBL/GenBank/DDBJ whole genome shotgun (WGS) entry which is preliminary data.</text>
</comment>
<evidence type="ECO:0000256" key="12">
    <source>
        <dbReference type="ARBA" id="ARBA00023288"/>
    </source>
</evidence>
<accession>A0AAD9LZY7</accession>
<feature type="transmembrane region" description="Helical" evidence="15">
    <location>
        <begin position="262"/>
        <end position="281"/>
    </location>
</feature>
<evidence type="ECO:0000256" key="10">
    <source>
        <dbReference type="ARBA" id="ARBA00023136"/>
    </source>
</evidence>
<gene>
    <name evidence="18" type="ORF">LX32DRAFT_621229</name>
</gene>
<evidence type="ECO:0000256" key="15">
    <source>
        <dbReference type="SAM" id="Phobius"/>
    </source>
</evidence>
<keyword evidence="10 15" id="KW-0472">Membrane</keyword>
<evidence type="ECO:0000256" key="3">
    <source>
        <dbReference type="ARBA" id="ARBA00004613"/>
    </source>
</evidence>
<evidence type="ECO:0000256" key="5">
    <source>
        <dbReference type="ARBA" id="ARBA00022525"/>
    </source>
</evidence>
<sequence>MNSFRMWSLGLLPLLAGAVLAQNSVDMTTSPIALLSQIPQCSVSCVTSTFLDSGCSLDAVAPCICTNVTLLQQMSQCIQSSCTFQDQLELSSSTGGFCRPYPHASRSWELKLVVAVLSVLAFPIVGLRLITRWKVAGQLELDDWITLLATICLSPTLACVVSAANLGFGLHFWNIDVANVQHLMQLSYATQMLYVIVLIMAKLSIVALFGRLFPDHRFQILNKSVMAFLICHGLVFFLVIMFQCTPISGVWNPTTDQKCVDIQNVALASAILGIIEDFFILGMPIQQLRNLQLGKKKKLAVCFMLSLGSFACITSIVRLQALVILAKSYDITWDNVDAVKWSITEISCALICGSLPALRPVFKKIPGLFSTLRGSRATVEMKGPAGRSSGHLSIRQRGLAAGLRSPVPEPSLSDWEDSYVITIHMAEPADVKMKPLPPSPSRHESANYQPPRRDSEKSPLSLWMPRTAMLHRTPITLTTPTNVMIPRRKANAESEVDLEGHFSTKIWM</sequence>
<reference evidence="18" key="1">
    <citation type="submission" date="2021-06" db="EMBL/GenBank/DDBJ databases">
        <title>Comparative genomics, transcriptomics and evolutionary studies reveal genomic signatures of adaptation to plant cell wall in hemibiotrophic fungi.</title>
        <authorList>
            <consortium name="DOE Joint Genome Institute"/>
            <person name="Baroncelli R."/>
            <person name="Diaz J.F."/>
            <person name="Benocci T."/>
            <person name="Peng M."/>
            <person name="Battaglia E."/>
            <person name="Haridas S."/>
            <person name="Andreopoulos W."/>
            <person name="Labutti K."/>
            <person name="Pangilinan J."/>
            <person name="Floch G.L."/>
            <person name="Makela M.R."/>
            <person name="Henrissat B."/>
            <person name="Grigoriev I.V."/>
            <person name="Crouch J.A."/>
            <person name="De Vries R.P."/>
            <person name="Sukno S.A."/>
            <person name="Thon M.R."/>
        </authorList>
    </citation>
    <scope>NUCLEOTIDE SEQUENCE</scope>
    <source>
        <strain evidence="18">MAFF235873</strain>
    </source>
</reference>
<dbReference type="InterPro" id="IPR008427">
    <property type="entry name" value="Extracellular_membr_CFEM_dom"/>
</dbReference>
<keyword evidence="6" id="KW-0325">Glycoprotein</keyword>
<organism evidence="18 19">
    <name type="scientific">Colletotrichum zoysiae</name>
    <dbReference type="NCBI Taxonomy" id="1216348"/>
    <lineage>
        <taxon>Eukaryota</taxon>
        <taxon>Fungi</taxon>
        <taxon>Dikarya</taxon>
        <taxon>Ascomycota</taxon>
        <taxon>Pezizomycotina</taxon>
        <taxon>Sordariomycetes</taxon>
        <taxon>Hypocreomycetidae</taxon>
        <taxon>Glomerellales</taxon>
        <taxon>Glomerellaceae</taxon>
        <taxon>Colletotrichum</taxon>
        <taxon>Colletotrichum graminicola species complex</taxon>
    </lineage>
</organism>
<evidence type="ECO:0000256" key="9">
    <source>
        <dbReference type="ARBA" id="ARBA00022989"/>
    </source>
</evidence>
<dbReference type="Pfam" id="PF05730">
    <property type="entry name" value="CFEM"/>
    <property type="match status" value="1"/>
</dbReference>
<evidence type="ECO:0000256" key="16">
    <source>
        <dbReference type="SAM" id="SignalP"/>
    </source>
</evidence>
<comment type="similarity">
    <text evidence="4">Belongs to the RBT5 family.</text>
</comment>
<feature type="chain" id="PRO_5042050104" description="CFEM domain-containing protein" evidence="16">
    <location>
        <begin position="22"/>
        <end position="508"/>
    </location>
</feature>